<dbReference type="GO" id="GO:0005840">
    <property type="term" value="C:ribosome"/>
    <property type="evidence" value="ECO:0007669"/>
    <property type="project" value="UniProtKB-KW"/>
</dbReference>
<dbReference type="PANTHER" id="PTHR42791">
    <property type="entry name" value="GNAT FAMILY ACETYLTRANSFERASE"/>
    <property type="match status" value="1"/>
</dbReference>
<dbReference type="RefSeq" id="WP_192770931.1">
    <property type="nucleotide sequence ID" value="NZ_JADBEB010000001.1"/>
</dbReference>
<dbReference type="CDD" id="cd04301">
    <property type="entry name" value="NAT_SF"/>
    <property type="match status" value="1"/>
</dbReference>
<dbReference type="Pfam" id="PF13508">
    <property type="entry name" value="Acetyltransf_7"/>
    <property type="match status" value="1"/>
</dbReference>
<accession>A0A927R3L8</accession>
<name>A0A927R3L8_9ACTN</name>
<dbReference type="PANTHER" id="PTHR42791:SF1">
    <property type="entry name" value="N-ACETYLTRANSFERASE DOMAIN-CONTAINING PROTEIN"/>
    <property type="match status" value="1"/>
</dbReference>
<dbReference type="InterPro" id="IPR016181">
    <property type="entry name" value="Acyl_CoA_acyltransferase"/>
</dbReference>
<feature type="region of interest" description="Disordered" evidence="1">
    <location>
        <begin position="187"/>
        <end position="219"/>
    </location>
</feature>
<dbReference type="AlphaFoldDB" id="A0A927R3L8"/>
<comment type="caution">
    <text evidence="3">The sequence shown here is derived from an EMBL/GenBank/DDBJ whole genome shotgun (WGS) entry which is preliminary data.</text>
</comment>
<evidence type="ECO:0000259" key="2">
    <source>
        <dbReference type="PROSITE" id="PS51186"/>
    </source>
</evidence>
<gene>
    <name evidence="3" type="ORF">H4W31_007591</name>
</gene>
<evidence type="ECO:0000313" key="3">
    <source>
        <dbReference type="EMBL" id="MBE1491953.1"/>
    </source>
</evidence>
<dbReference type="SUPFAM" id="SSF55729">
    <property type="entry name" value="Acyl-CoA N-acyltransferases (Nat)"/>
    <property type="match status" value="1"/>
</dbReference>
<keyword evidence="4" id="KW-1185">Reference proteome</keyword>
<dbReference type="EMBL" id="JADBEB010000001">
    <property type="protein sequence ID" value="MBE1491953.1"/>
    <property type="molecule type" value="Genomic_DNA"/>
</dbReference>
<keyword evidence="3" id="KW-0689">Ribosomal protein</keyword>
<dbReference type="Gene3D" id="3.40.630.30">
    <property type="match status" value="1"/>
</dbReference>
<dbReference type="InterPro" id="IPR052523">
    <property type="entry name" value="Trichothecene_AcTrans"/>
</dbReference>
<feature type="domain" description="N-acetyltransferase" evidence="2">
    <location>
        <begin position="5"/>
        <end position="210"/>
    </location>
</feature>
<proteinExistence type="predicted"/>
<dbReference type="Proteomes" id="UP000649753">
    <property type="component" value="Unassembled WGS sequence"/>
</dbReference>
<keyword evidence="3" id="KW-0687">Ribonucleoprotein</keyword>
<dbReference type="PROSITE" id="PS51186">
    <property type="entry name" value="GNAT"/>
    <property type="match status" value="1"/>
</dbReference>
<dbReference type="GO" id="GO:0016747">
    <property type="term" value="F:acyltransferase activity, transferring groups other than amino-acyl groups"/>
    <property type="evidence" value="ECO:0007669"/>
    <property type="project" value="InterPro"/>
</dbReference>
<reference evidence="3" key="1">
    <citation type="submission" date="2020-10" db="EMBL/GenBank/DDBJ databases">
        <title>Sequencing the genomes of 1000 actinobacteria strains.</title>
        <authorList>
            <person name="Klenk H.-P."/>
        </authorList>
    </citation>
    <scope>NUCLEOTIDE SEQUENCE</scope>
    <source>
        <strain evidence="3">DSM 46832</strain>
    </source>
</reference>
<evidence type="ECO:0000256" key="1">
    <source>
        <dbReference type="SAM" id="MobiDB-lite"/>
    </source>
</evidence>
<sequence>MTETMTVRPAGPDDAGAVALALGRAGLDETVFGWVVPDEDARRARVEAWTEHAVGWVSGMLDAGEILVAYQGNGEILGLSVWEFFPDGPARSDPASAAEQAALVAQAYDEYAPRMALVGELTRERHPAREPYWYLQQMAVVPASRGQGLGGAMLRHQLARADAAQIGAYLEASSPRNRALYERHGFRPRGEPIRLPDGGPGIQPMWRDPRLDPATTPTG</sequence>
<organism evidence="3 4">
    <name type="scientific">Plantactinospora soyae</name>
    <dbReference type="NCBI Taxonomy" id="1544732"/>
    <lineage>
        <taxon>Bacteria</taxon>
        <taxon>Bacillati</taxon>
        <taxon>Actinomycetota</taxon>
        <taxon>Actinomycetes</taxon>
        <taxon>Micromonosporales</taxon>
        <taxon>Micromonosporaceae</taxon>
        <taxon>Plantactinospora</taxon>
    </lineage>
</organism>
<protein>
    <submittedName>
        <fullName evidence="3">Ribosomal protein S18 acetylase RimI-like enzyme</fullName>
    </submittedName>
</protein>
<evidence type="ECO:0000313" key="4">
    <source>
        <dbReference type="Proteomes" id="UP000649753"/>
    </source>
</evidence>
<dbReference type="InterPro" id="IPR000182">
    <property type="entry name" value="GNAT_dom"/>
</dbReference>